<keyword evidence="1" id="KW-0732">Signal</keyword>
<dbReference type="RefSeq" id="WP_110782178.1">
    <property type="nucleotide sequence ID" value="NZ_QJTI01000023.1"/>
</dbReference>
<dbReference type="Proteomes" id="UP000248148">
    <property type="component" value="Unassembled WGS sequence"/>
</dbReference>
<feature type="signal peptide" evidence="1">
    <location>
        <begin position="1"/>
        <end position="39"/>
    </location>
</feature>
<dbReference type="PROSITE" id="PS51257">
    <property type="entry name" value="PROKAR_LIPOPROTEIN"/>
    <property type="match status" value="1"/>
</dbReference>
<dbReference type="AlphaFoldDB" id="A0A318TC24"/>
<protein>
    <recommendedName>
        <fullName evidence="4">High potential iron-sulfur proteins family profile domain-containing protein</fullName>
    </recommendedName>
</protein>
<evidence type="ECO:0000313" key="2">
    <source>
        <dbReference type="EMBL" id="PYF01350.1"/>
    </source>
</evidence>
<organism evidence="2 3">
    <name type="scientific">Rhodopseudomonas faecalis</name>
    <dbReference type="NCBI Taxonomy" id="99655"/>
    <lineage>
        <taxon>Bacteria</taxon>
        <taxon>Pseudomonadati</taxon>
        <taxon>Pseudomonadota</taxon>
        <taxon>Alphaproteobacteria</taxon>
        <taxon>Hyphomicrobiales</taxon>
        <taxon>Nitrobacteraceae</taxon>
        <taxon>Rhodopseudomonas</taxon>
    </lineage>
</organism>
<reference evidence="2 3" key="1">
    <citation type="submission" date="2018-06" db="EMBL/GenBank/DDBJ databases">
        <title>Genomic Encyclopedia of Archaeal and Bacterial Type Strains, Phase II (KMG-II): from individual species to whole genera.</title>
        <authorList>
            <person name="Goeker M."/>
        </authorList>
    </citation>
    <scope>NUCLEOTIDE SEQUENCE [LARGE SCALE GENOMIC DNA]</scope>
    <source>
        <strain evidence="2 3">JCM 11668</strain>
    </source>
</reference>
<dbReference type="PROSITE" id="PS51318">
    <property type="entry name" value="TAT"/>
    <property type="match status" value="1"/>
</dbReference>
<dbReference type="InterPro" id="IPR006311">
    <property type="entry name" value="TAT_signal"/>
</dbReference>
<name>A0A318TC24_9BRAD</name>
<dbReference type="EMBL" id="QJTI01000023">
    <property type="protein sequence ID" value="PYF01350.1"/>
    <property type="molecule type" value="Genomic_DNA"/>
</dbReference>
<comment type="caution">
    <text evidence="2">The sequence shown here is derived from an EMBL/GenBank/DDBJ whole genome shotgun (WGS) entry which is preliminary data.</text>
</comment>
<keyword evidence="3" id="KW-1185">Reference proteome</keyword>
<dbReference type="OrthoDB" id="5334781at2"/>
<feature type="chain" id="PRO_5016275985" description="High potential iron-sulfur proteins family profile domain-containing protein" evidence="1">
    <location>
        <begin position="40"/>
        <end position="118"/>
    </location>
</feature>
<evidence type="ECO:0000313" key="3">
    <source>
        <dbReference type="Proteomes" id="UP000248148"/>
    </source>
</evidence>
<accession>A0A318TC24</accession>
<sequence length="118" mass="12736">MRLDPPRPSPQLSRRRLLLSSLSVASACVGAALTGSALAQNGAEDRSCSQLFPQKISKDAARHASFSDSYRRCGNCRFFLEPDHCIQVEGTTTPESTCSRWAALGGQLGCTPDKPVRL</sequence>
<evidence type="ECO:0008006" key="4">
    <source>
        <dbReference type="Google" id="ProtNLM"/>
    </source>
</evidence>
<evidence type="ECO:0000256" key="1">
    <source>
        <dbReference type="SAM" id="SignalP"/>
    </source>
</evidence>
<gene>
    <name evidence="2" type="ORF">BJ122_12368</name>
</gene>
<proteinExistence type="predicted"/>